<evidence type="ECO:0000256" key="1">
    <source>
        <dbReference type="SAM" id="MobiDB-lite"/>
    </source>
</evidence>
<feature type="compositionally biased region" description="Low complexity" evidence="1">
    <location>
        <begin position="58"/>
        <end position="80"/>
    </location>
</feature>
<dbReference type="RefSeq" id="XP_062725226.1">
    <property type="nucleotide sequence ID" value="XM_062870125.1"/>
</dbReference>
<proteinExistence type="predicted"/>
<feature type="region of interest" description="Disordered" evidence="1">
    <location>
        <begin position="316"/>
        <end position="400"/>
    </location>
</feature>
<feature type="region of interest" description="Disordered" evidence="1">
    <location>
        <begin position="1"/>
        <end position="90"/>
    </location>
</feature>
<dbReference type="InterPro" id="IPR019646">
    <property type="entry name" value="Aminoglyc_AdlTrfase"/>
</dbReference>
<comment type="caution">
    <text evidence="2">The sequence shown here is derived from an EMBL/GenBank/DDBJ whole genome shotgun (WGS) entry which is preliminary data.</text>
</comment>
<dbReference type="Gene3D" id="3.30.460.40">
    <property type="match status" value="1"/>
</dbReference>
<reference evidence="2" key="2">
    <citation type="submission" date="2023-06" db="EMBL/GenBank/DDBJ databases">
        <authorList>
            <consortium name="Lawrence Berkeley National Laboratory"/>
            <person name="Mondo S.J."/>
            <person name="Hensen N."/>
            <person name="Bonometti L."/>
            <person name="Westerberg I."/>
            <person name="Brannstrom I.O."/>
            <person name="Guillou S."/>
            <person name="Cros-Aarteil S."/>
            <person name="Calhoun S."/>
            <person name="Haridas S."/>
            <person name="Kuo A."/>
            <person name="Pangilinan J."/>
            <person name="Riley R."/>
            <person name="Labutti K."/>
            <person name="Andreopoulos B."/>
            <person name="Lipzen A."/>
            <person name="Chen C."/>
            <person name="Yanf M."/>
            <person name="Daum C."/>
            <person name="Ng V."/>
            <person name="Clum A."/>
            <person name="Steindorff A."/>
            <person name="Ohm R."/>
            <person name="Martin F."/>
            <person name="Silar P."/>
            <person name="Natvig D."/>
            <person name="Lalanne C."/>
            <person name="Gautier V."/>
            <person name="Ament-Velasquez S.L."/>
            <person name="Kruys A."/>
            <person name="Hutchinson M.I."/>
            <person name="Powell A.J."/>
            <person name="Barry K."/>
            <person name="Miller A.N."/>
            <person name="Grigoriev I.V."/>
            <person name="Debuchy R."/>
            <person name="Gladieux P."/>
            <person name="Thoren M.H."/>
            <person name="Johannesson H."/>
        </authorList>
    </citation>
    <scope>NUCLEOTIDE SEQUENCE</scope>
    <source>
        <strain evidence="2">CBS 333.67</strain>
    </source>
</reference>
<gene>
    <name evidence="2" type="ORF">B0T15DRAFT_545221</name>
</gene>
<evidence type="ECO:0000313" key="3">
    <source>
        <dbReference type="Proteomes" id="UP001273166"/>
    </source>
</evidence>
<dbReference type="AlphaFoldDB" id="A0AAJ0H093"/>
<dbReference type="GeneID" id="87888954"/>
<feature type="compositionally biased region" description="Basic and acidic residues" evidence="1">
    <location>
        <begin position="1"/>
        <end position="13"/>
    </location>
</feature>
<protein>
    <submittedName>
        <fullName evidence="2">Uncharacterized protein</fullName>
    </submittedName>
</protein>
<dbReference type="EMBL" id="JAUDZG010000001">
    <property type="protein sequence ID" value="KAK3309446.1"/>
    <property type="molecule type" value="Genomic_DNA"/>
</dbReference>
<accession>A0AAJ0H093</accession>
<feature type="compositionally biased region" description="Basic and acidic residues" evidence="1">
    <location>
        <begin position="334"/>
        <end position="375"/>
    </location>
</feature>
<evidence type="ECO:0000313" key="2">
    <source>
        <dbReference type="EMBL" id="KAK3309446.1"/>
    </source>
</evidence>
<name>A0AAJ0H093_9PEZI</name>
<reference evidence="2" key="1">
    <citation type="journal article" date="2023" name="Mol. Phylogenet. Evol.">
        <title>Genome-scale phylogeny and comparative genomics of the fungal order Sordariales.</title>
        <authorList>
            <person name="Hensen N."/>
            <person name="Bonometti L."/>
            <person name="Westerberg I."/>
            <person name="Brannstrom I.O."/>
            <person name="Guillou S."/>
            <person name="Cros-Aarteil S."/>
            <person name="Calhoun S."/>
            <person name="Haridas S."/>
            <person name="Kuo A."/>
            <person name="Mondo S."/>
            <person name="Pangilinan J."/>
            <person name="Riley R."/>
            <person name="LaButti K."/>
            <person name="Andreopoulos B."/>
            <person name="Lipzen A."/>
            <person name="Chen C."/>
            <person name="Yan M."/>
            <person name="Daum C."/>
            <person name="Ng V."/>
            <person name="Clum A."/>
            <person name="Steindorff A."/>
            <person name="Ohm R.A."/>
            <person name="Martin F."/>
            <person name="Silar P."/>
            <person name="Natvig D.O."/>
            <person name="Lalanne C."/>
            <person name="Gautier V."/>
            <person name="Ament-Velasquez S.L."/>
            <person name="Kruys A."/>
            <person name="Hutchinson M.I."/>
            <person name="Powell A.J."/>
            <person name="Barry K."/>
            <person name="Miller A.N."/>
            <person name="Grigoriev I.V."/>
            <person name="Debuchy R."/>
            <person name="Gladieux P."/>
            <person name="Hiltunen Thoren M."/>
            <person name="Johannesson H."/>
        </authorList>
    </citation>
    <scope>NUCLEOTIDE SEQUENCE</scope>
    <source>
        <strain evidence="2">CBS 333.67</strain>
    </source>
</reference>
<keyword evidence="3" id="KW-1185">Reference proteome</keyword>
<feature type="compositionally biased region" description="Low complexity" evidence="1">
    <location>
        <begin position="323"/>
        <end position="333"/>
    </location>
</feature>
<sequence>MSSSSRRDVRFAPEPRPSGRRLEVPPRDAYGRSHHAPPSSSSRSQPPPSSSMTLPIRSAGPPSSSSSSRHAPAADAAGAPPGIPPAPCTYTDDMLDYFEEENEEHVTQQHLINASDHVINTLKKAGIRYGILGGLGMVLLGNQGRTTRDADIAVEVKVKDLLAVFAHDKRVYVPRAQTVAGAGVARIFVLTGPEFGEKVRRLAVEVDLILNGERGTPRDLSGATETISVTTNQGRREWKVLKLKYFFKGKLRSFYNREGPNDYKDLCWMIFQHSDKVSRVAPDLDEDLRRNFADAYAERERNPSRVEYVEEVLGLRTPKNASGRDPGGSSSRSVDPRASDARRADPRYADPRYADPRYADSRYTDPRYADPRYADPRYMSSSSRSVDPRRVDPYASTKRR</sequence>
<organism evidence="2 3">
    <name type="scientific">Chaetomium strumarium</name>
    <dbReference type="NCBI Taxonomy" id="1170767"/>
    <lineage>
        <taxon>Eukaryota</taxon>
        <taxon>Fungi</taxon>
        <taxon>Dikarya</taxon>
        <taxon>Ascomycota</taxon>
        <taxon>Pezizomycotina</taxon>
        <taxon>Sordariomycetes</taxon>
        <taxon>Sordariomycetidae</taxon>
        <taxon>Sordariales</taxon>
        <taxon>Chaetomiaceae</taxon>
        <taxon>Chaetomium</taxon>
    </lineage>
</organism>
<dbReference type="Proteomes" id="UP001273166">
    <property type="component" value="Unassembled WGS sequence"/>
</dbReference>
<dbReference type="Pfam" id="PF10706">
    <property type="entry name" value="Aminoglyc_resit"/>
    <property type="match status" value="1"/>
</dbReference>
<feature type="compositionally biased region" description="Basic and acidic residues" evidence="1">
    <location>
        <begin position="20"/>
        <end position="31"/>
    </location>
</feature>